<name>A0A2N9JCV0_9ACTN</name>
<dbReference type="Proteomes" id="UP000238164">
    <property type="component" value="Chromosome 1"/>
</dbReference>
<sequence length="263" mass="28314">MKDQRAPIGARIETCRAVRLGLGGRYGDDLYFARHCSYTGALHVCEPVHRAVHDDVGDRCFHLVRGRECSTGQIQPVGLFDPTAIHVHRLGGELLLLELFGRARLRRGAAEGAGGAGCRRRARRDRRRTGHRRGSGARRRARGEHRQRCCCYYWSHRATPGAGYFEGVFQRCVPRGGLSTGCADSGATVGMGGGRIGATLGASRAWLPLTAVQPSGVLEVTWLGREVPAFTGMTSAQATRVAPRAGRRSAVIQADAGTSVGEV</sequence>
<evidence type="ECO:0000313" key="3">
    <source>
        <dbReference type="Proteomes" id="UP000238164"/>
    </source>
</evidence>
<reference evidence="2 3" key="1">
    <citation type="submission" date="2018-02" db="EMBL/GenBank/DDBJ databases">
        <authorList>
            <person name="Cohen D.B."/>
            <person name="Kent A.D."/>
        </authorList>
    </citation>
    <scope>NUCLEOTIDE SEQUENCE [LARGE SCALE GENOMIC DNA]</scope>
    <source>
        <strain evidence="2">1</strain>
    </source>
</reference>
<dbReference type="AlphaFoldDB" id="A0A2N9JCV0"/>
<dbReference type="KEGG" id="mgg:MPLG2_0567"/>
<evidence type="ECO:0000313" key="2">
    <source>
        <dbReference type="EMBL" id="SPD85603.1"/>
    </source>
</evidence>
<feature type="region of interest" description="Disordered" evidence="1">
    <location>
        <begin position="113"/>
        <end position="140"/>
    </location>
</feature>
<protein>
    <submittedName>
        <fullName evidence="2">Uncharacterized protein</fullName>
    </submittedName>
</protein>
<organism evidence="2 3">
    <name type="scientific">Micropruina glycogenica</name>
    <dbReference type="NCBI Taxonomy" id="75385"/>
    <lineage>
        <taxon>Bacteria</taxon>
        <taxon>Bacillati</taxon>
        <taxon>Actinomycetota</taxon>
        <taxon>Actinomycetes</taxon>
        <taxon>Propionibacteriales</taxon>
        <taxon>Nocardioidaceae</taxon>
        <taxon>Micropruina</taxon>
    </lineage>
</organism>
<feature type="compositionally biased region" description="Basic residues" evidence="1">
    <location>
        <begin position="118"/>
        <end position="140"/>
    </location>
</feature>
<evidence type="ECO:0000256" key="1">
    <source>
        <dbReference type="SAM" id="MobiDB-lite"/>
    </source>
</evidence>
<accession>A0A2N9JCV0</accession>
<dbReference type="EMBL" id="LT985188">
    <property type="protein sequence ID" value="SPD85603.1"/>
    <property type="molecule type" value="Genomic_DNA"/>
</dbReference>
<proteinExistence type="predicted"/>
<gene>
    <name evidence="2" type="ORF">MPLG2_0567</name>
</gene>
<keyword evidence="3" id="KW-1185">Reference proteome</keyword>